<feature type="domain" description="Pyrrolo-quinoline quinone repeat" evidence="2">
    <location>
        <begin position="205"/>
        <end position="425"/>
    </location>
</feature>
<keyword evidence="1" id="KW-1133">Transmembrane helix</keyword>
<dbReference type="RefSeq" id="WP_121217812.1">
    <property type="nucleotide sequence ID" value="NZ_JBIUBA010000019.1"/>
</dbReference>
<feature type="transmembrane region" description="Helical" evidence="1">
    <location>
        <begin position="54"/>
        <end position="72"/>
    </location>
</feature>
<evidence type="ECO:0000259" key="2">
    <source>
        <dbReference type="Pfam" id="PF13360"/>
    </source>
</evidence>
<dbReference type="SUPFAM" id="SSF50998">
    <property type="entry name" value="Quinoprotein alcohol dehydrogenase-like"/>
    <property type="match status" value="1"/>
</dbReference>
<dbReference type="Gene3D" id="2.130.10.10">
    <property type="entry name" value="YVTN repeat-like/Quinoprotein amine dehydrogenase"/>
    <property type="match status" value="1"/>
</dbReference>
<dbReference type="Proteomes" id="UP000272729">
    <property type="component" value="Unassembled WGS sequence"/>
</dbReference>
<dbReference type="InterPro" id="IPR015943">
    <property type="entry name" value="WD40/YVTN_repeat-like_dom_sf"/>
</dbReference>
<reference evidence="3 4" key="1">
    <citation type="submission" date="2018-10" db="EMBL/GenBank/DDBJ databases">
        <title>Sequencing the genomes of 1000 actinobacteria strains.</title>
        <authorList>
            <person name="Klenk H.-P."/>
        </authorList>
    </citation>
    <scope>NUCLEOTIDE SEQUENCE [LARGE SCALE GENOMIC DNA]</scope>
    <source>
        <strain evidence="3 4">DSM 43911</strain>
    </source>
</reference>
<organism evidence="3 4">
    <name type="scientific">Saccharothrix variisporea</name>
    <dbReference type="NCBI Taxonomy" id="543527"/>
    <lineage>
        <taxon>Bacteria</taxon>
        <taxon>Bacillati</taxon>
        <taxon>Actinomycetota</taxon>
        <taxon>Actinomycetes</taxon>
        <taxon>Pseudonocardiales</taxon>
        <taxon>Pseudonocardiaceae</taxon>
        <taxon>Saccharothrix</taxon>
    </lineage>
</organism>
<accession>A0A495X0Q5</accession>
<name>A0A495X0Q5_9PSEU</name>
<keyword evidence="1" id="KW-0472">Membrane</keyword>
<protein>
    <submittedName>
        <fullName evidence="3">Putative pyrroloquinoline-quinone binding quinoprotein</fullName>
    </submittedName>
</protein>
<dbReference type="Pfam" id="PF13360">
    <property type="entry name" value="PQQ_2"/>
    <property type="match status" value="1"/>
</dbReference>
<dbReference type="InterPro" id="IPR002372">
    <property type="entry name" value="PQQ_rpt_dom"/>
</dbReference>
<dbReference type="OrthoDB" id="3661050at2"/>
<feature type="transmembrane region" description="Helical" evidence="1">
    <location>
        <begin position="31"/>
        <end position="49"/>
    </location>
</feature>
<evidence type="ECO:0000313" key="4">
    <source>
        <dbReference type="Proteomes" id="UP000272729"/>
    </source>
</evidence>
<keyword evidence="4" id="KW-1185">Reference proteome</keyword>
<dbReference type="InterPro" id="IPR011047">
    <property type="entry name" value="Quinoprotein_ADH-like_sf"/>
</dbReference>
<evidence type="ECO:0000256" key="1">
    <source>
        <dbReference type="SAM" id="Phobius"/>
    </source>
</evidence>
<feature type="transmembrane region" description="Helical" evidence="1">
    <location>
        <begin position="84"/>
        <end position="101"/>
    </location>
</feature>
<dbReference type="AlphaFoldDB" id="A0A495X0Q5"/>
<dbReference type="EMBL" id="RBXR01000001">
    <property type="protein sequence ID" value="RKT67490.1"/>
    <property type="molecule type" value="Genomic_DNA"/>
</dbReference>
<keyword evidence="1" id="KW-0812">Transmembrane</keyword>
<evidence type="ECO:0000313" key="3">
    <source>
        <dbReference type="EMBL" id="RKT67490.1"/>
    </source>
</evidence>
<feature type="transmembrane region" description="Helical" evidence="1">
    <location>
        <begin position="108"/>
        <end position="128"/>
    </location>
</feature>
<gene>
    <name evidence="3" type="ORF">DFJ66_0665</name>
</gene>
<proteinExistence type="predicted"/>
<comment type="caution">
    <text evidence="3">The sequence shown here is derived from an EMBL/GenBank/DDBJ whole genome shotgun (WGS) entry which is preliminary data.</text>
</comment>
<sequence>MLRYVTLVGAVAAGVAPFLSGGAARSDVVDTTVIGLAVGVVAVALLACVRGARVVAVCGALVAVGACGWLLAVEVGTGLVGARVPVLAAGALCVAVGAGWSGSWRVTVVGALAAVVAAGVSAVAPLAAEAGVVRSEVSEARHFPPEEVVERPGGVQWAWQPRADVVGVVAAGHGVVVALGDGSLVALSGTDGREDWRYGRVGAHVGALVASVDRKTVVATFRTGRDTRQHLMVVLDADTGAVRFSRLVRGVLAEVDAIVPGTATVALPDGDELVGYDLGTGASRWRWGPAGGCGVLYVKAVRGRSTVFVAEECPDRISVVALDEVSGERRWEHRVPLARDGGERRDVHLLGAPDGSLVSVRVVTADVAPGAVTEAVFDAETGVVVARPGREWWVRADLGPRLLLEDEANGSVVTLDSTGAVVPLDAGTCARVADEATTATTYLRACDDNGRDVTVVTQGLDGSAVVRTPVRLDGSGSLGEVHLVPAPGAIVVARSAYGGTPAPVVGLTGRG</sequence>